<dbReference type="Gene3D" id="3.40.50.10140">
    <property type="entry name" value="Toll/interleukin-1 receptor homology (TIR) domain"/>
    <property type="match status" value="1"/>
</dbReference>
<sequence>MVRAFWSYRIDDDRHDRGMLTTLAQAVRDEFAMIAGAELELFIDTDLAWGDDWRDRIEAAVASAAFFIPVLTPRYFQSTFCREEFLAFVSKAKRIGLADRVLSLLYVPVPDLSCDAPDALMALAARYQHQDITALRAAEPHDREFRATVRALARSLLDLSRAAAPSGADPGAYDALIRSASAAVPRLASSLAGFHTELVALQAPITSSLLVTTVPGPPTDLIPLTARLDTHATRFAEDVVRVDTDVRAVLGWPDSGLDTAALSGRQRFRERVTEIAAETAALSSAITRLTTTLGDIRARTPTLRDVLTRAEGALMKFTDAERVFAGWVTP</sequence>
<gene>
    <name evidence="2" type="ORF">GCM10010171_18320</name>
</gene>
<proteinExistence type="predicted"/>
<dbReference type="GO" id="GO:0007165">
    <property type="term" value="P:signal transduction"/>
    <property type="evidence" value="ECO:0007669"/>
    <property type="project" value="InterPro"/>
</dbReference>
<dbReference type="Pfam" id="PF13676">
    <property type="entry name" value="TIR_2"/>
    <property type="match status" value="1"/>
</dbReference>
<reference evidence="2" key="2">
    <citation type="submission" date="2020-09" db="EMBL/GenBank/DDBJ databases">
        <authorList>
            <person name="Sun Q."/>
            <person name="Ohkuma M."/>
        </authorList>
    </citation>
    <scope>NUCLEOTIDE SEQUENCE</scope>
    <source>
        <strain evidence="2">JCM 3276</strain>
    </source>
</reference>
<evidence type="ECO:0000313" key="2">
    <source>
        <dbReference type="EMBL" id="GGS25340.1"/>
    </source>
</evidence>
<feature type="domain" description="TIR" evidence="1">
    <location>
        <begin position="1"/>
        <end position="156"/>
    </location>
</feature>
<comment type="caution">
    <text evidence="2">The sequence shown here is derived from an EMBL/GenBank/DDBJ whole genome shotgun (WGS) entry which is preliminary data.</text>
</comment>
<name>A0A918G9Z6_9PSEU</name>
<dbReference type="RefSeq" id="WP_189209770.1">
    <property type="nucleotide sequence ID" value="NZ_BMRB01000001.1"/>
</dbReference>
<accession>A0A918G9Z6</accession>
<dbReference type="AlphaFoldDB" id="A0A918G9Z6"/>
<dbReference type="Proteomes" id="UP000660680">
    <property type="component" value="Unassembled WGS sequence"/>
</dbReference>
<dbReference type="SUPFAM" id="SSF52200">
    <property type="entry name" value="Toll/Interleukin receptor TIR domain"/>
    <property type="match status" value="1"/>
</dbReference>
<dbReference type="InterPro" id="IPR035897">
    <property type="entry name" value="Toll_tir_struct_dom_sf"/>
</dbReference>
<protein>
    <recommendedName>
        <fullName evidence="1">TIR domain-containing protein</fullName>
    </recommendedName>
</protein>
<reference evidence="2" key="1">
    <citation type="journal article" date="2014" name="Int. J. Syst. Evol. Microbiol.">
        <title>Complete genome sequence of Corynebacterium casei LMG S-19264T (=DSM 44701T), isolated from a smear-ripened cheese.</title>
        <authorList>
            <consortium name="US DOE Joint Genome Institute (JGI-PGF)"/>
            <person name="Walter F."/>
            <person name="Albersmeier A."/>
            <person name="Kalinowski J."/>
            <person name="Ruckert C."/>
        </authorList>
    </citation>
    <scope>NUCLEOTIDE SEQUENCE</scope>
    <source>
        <strain evidence="2">JCM 3276</strain>
    </source>
</reference>
<keyword evidence="3" id="KW-1185">Reference proteome</keyword>
<evidence type="ECO:0000259" key="1">
    <source>
        <dbReference type="SMART" id="SM00255"/>
    </source>
</evidence>
<dbReference type="EMBL" id="BMRB01000001">
    <property type="protein sequence ID" value="GGS25340.1"/>
    <property type="molecule type" value="Genomic_DNA"/>
</dbReference>
<evidence type="ECO:0000313" key="3">
    <source>
        <dbReference type="Proteomes" id="UP000660680"/>
    </source>
</evidence>
<dbReference type="SMART" id="SM00255">
    <property type="entry name" value="TIR"/>
    <property type="match status" value="1"/>
</dbReference>
<organism evidence="2 3">
    <name type="scientific">Actinokineospora fastidiosa</name>
    <dbReference type="NCBI Taxonomy" id="1816"/>
    <lineage>
        <taxon>Bacteria</taxon>
        <taxon>Bacillati</taxon>
        <taxon>Actinomycetota</taxon>
        <taxon>Actinomycetes</taxon>
        <taxon>Pseudonocardiales</taxon>
        <taxon>Pseudonocardiaceae</taxon>
        <taxon>Actinokineospora</taxon>
    </lineage>
</organism>
<dbReference type="InterPro" id="IPR000157">
    <property type="entry name" value="TIR_dom"/>
</dbReference>